<evidence type="ECO:0000256" key="9">
    <source>
        <dbReference type="PIRSR" id="PIRSR001589-2"/>
    </source>
</evidence>
<dbReference type="InterPro" id="IPR014729">
    <property type="entry name" value="Rossmann-like_a/b/a_fold"/>
</dbReference>
<dbReference type="InterPro" id="IPR006426">
    <property type="entry name" value="Asn_synth_AEB"/>
</dbReference>
<proteinExistence type="inferred from homology"/>
<accession>A0AA48I4M2</accession>
<dbReference type="GO" id="GO:0006529">
    <property type="term" value="P:asparagine biosynthetic process"/>
    <property type="evidence" value="ECO:0007669"/>
    <property type="project" value="UniProtKB-KW"/>
</dbReference>
<dbReference type="PANTHER" id="PTHR43284:SF1">
    <property type="entry name" value="ASPARAGINE SYNTHETASE"/>
    <property type="match status" value="1"/>
</dbReference>
<dbReference type="KEGG" id="ips:CfP315_0589"/>
<dbReference type="Gene3D" id="3.40.50.620">
    <property type="entry name" value="HUPs"/>
    <property type="match status" value="1"/>
</dbReference>
<dbReference type="Pfam" id="PF13537">
    <property type="entry name" value="GATase_7"/>
    <property type="match status" value="1"/>
</dbReference>
<dbReference type="InterPro" id="IPR033738">
    <property type="entry name" value="AsnB_N"/>
</dbReference>
<dbReference type="SUPFAM" id="SSF52402">
    <property type="entry name" value="Adenine nucleotide alpha hydrolases-like"/>
    <property type="match status" value="1"/>
</dbReference>
<dbReference type="CDD" id="cd00712">
    <property type="entry name" value="AsnB"/>
    <property type="match status" value="1"/>
</dbReference>
<dbReference type="EMBL" id="AP027924">
    <property type="protein sequence ID" value="BED92019.1"/>
    <property type="molecule type" value="Genomic_DNA"/>
</dbReference>
<dbReference type="PANTHER" id="PTHR43284">
    <property type="entry name" value="ASPARAGINE SYNTHETASE (GLUTAMINE-HYDROLYZING)"/>
    <property type="match status" value="1"/>
</dbReference>
<evidence type="ECO:0000256" key="7">
    <source>
        <dbReference type="ARBA" id="ARBA00022962"/>
    </source>
</evidence>
<evidence type="ECO:0000256" key="5">
    <source>
        <dbReference type="ARBA" id="ARBA00022840"/>
    </source>
</evidence>
<evidence type="ECO:0000256" key="8">
    <source>
        <dbReference type="ARBA" id="ARBA00048741"/>
    </source>
</evidence>
<evidence type="ECO:0000313" key="12">
    <source>
        <dbReference type="EMBL" id="BED92019.1"/>
    </source>
</evidence>
<feature type="binding site" evidence="9">
    <location>
        <position position="275"/>
    </location>
    <ligand>
        <name>ATP</name>
        <dbReference type="ChEBI" id="CHEBI:30616"/>
    </ligand>
</feature>
<dbReference type="InterPro" id="IPR001962">
    <property type="entry name" value="Asn_synthase"/>
</dbReference>
<feature type="domain" description="Glutamine amidotransferase type-2" evidence="11">
    <location>
        <begin position="1"/>
        <end position="205"/>
    </location>
</feature>
<dbReference type="InterPro" id="IPR017932">
    <property type="entry name" value="GATase_2_dom"/>
</dbReference>
<organism evidence="12">
    <name type="scientific">Candidatus Improbicoccus pseudotrichonymphae</name>
    <dbReference type="NCBI Taxonomy" id="3033792"/>
    <lineage>
        <taxon>Bacteria</taxon>
        <taxon>Bacillati</taxon>
        <taxon>Bacillota</taxon>
        <taxon>Clostridia</taxon>
        <taxon>Candidatus Improbicoccus</taxon>
    </lineage>
</organism>
<evidence type="ECO:0000256" key="4">
    <source>
        <dbReference type="ARBA" id="ARBA00022741"/>
    </source>
</evidence>
<evidence type="ECO:0000256" key="6">
    <source>
        <dbReference type="ARBA" id="ARBA00022888"/>
    </source>
</evidence>
<name>A0AA48I4M2_9FIRM</name>
<dbReference type="EC" id="6.3.5.4" evidence="3"/>
<dbReference type="Proteomes" id="UP001337580">
    <property type="component" value="Chromosome"/>
</dbReference>
<feature type="binding site" evidence="9">
    <location>
        <position position="91"/>
    </location>
    <ligand>
        <name>L-glutamine</name>
        <dbReference type="ChEBI" id="CHEBI:58359"/>
    </ligand>
</feature>
<keyword evidence="7" id="KW-0315">Glutamine amidotransferase</keyword>
<dbReference type="Pfam" id="PF00733">
    <property type="entry name" value="Asn_synthase"/>
    <property type="match status" value="1"/>
</dbReference>
<dbReference type="GO" id="GO:0004066">
    <property type="term" value="F:asparagine synthase (glutamine-hydrolyzing) activity"/>
    <property type="evidence" value="ECO:0007669"/>
    <property type="project" value="UniProtKB-EC"/>
</dbReference>
<evidence type="ECO:0000256" key="1">
    <source>
        <dbReference type="ARBA" id="ARBA00005187"/>
    </source>
</evidence>
<reference evidence="12" key="1">
    <citation type="journal article" date="2023" name="ISME J.">
        <title>Emergence of putative energy parasites within Clostridia revealed by genome analysis of a novel endosymbiotic clade.</title>
        <authorList>
            <person name="Takahashi K."/>
            <person name="Kuwahara H."/>
            <person name="Horikawa Y."/>
            <person name="Izawa K."/>
            <person name="Kato D."/>
            <person name="Inagaki T."/>
            <person name="Yuki M."/>
            <person name="Ohkuma M."/>
            <person name="Hongoh Y."/>
        </authorList>
    </citation>
    <scope>NUCLEOTIDE SEQUENCE</scope>
    <source>
        <strain evidence="12">CfP3-15</strain>
    </source>
</reference>
<dbReference type="Gene3D" id="3.60.20.10">
    <property type="entry name" value="Glutamine Phosphoribosylpyrophosphate, subunit 1, domain 1"/>
    <property type="match status" value="1"/>
</dbReference>
<dbReference type="NCBIfam" id="TIGR01536">
    <property type="entry name" value="asn_synth_AEB"/>
    <property type="match status" value="1"/>
</dbReference>
<dbReference type="InterPro" id="IPR029055">
    <property type="entry name" value="Ntn_hydrolases_N"/>
</dbReference>
<evidence type="ECO:0000256" key="2">
    <source>
        <dbReference type="ARBA" id="ARBA00005752"/>
    </source>
</evidence>
<dbReference type="PIRSF" id="PIRSF001589">
    <property type="entry name" value="Asn_synthetase_glu-h"/>
    <property type="match status" value="1"/>
</dbReference>
<keyword evidence="6" id="KW-0028">Amino-acid biosynthesis</keyword>
<evidence type="ECO:0000259" key="11">
    <source>
        <dbReference type="PROSITE" id="PS51278"/>
    </source>
</evidence>
<dbReference type="SUPFAM" id="SSF56235">
    <property type="entry name" value="N-terminal nucleophile aminohydrolases (Ntn hydrolases)"/>
    <property type="match status" value="1"/>
</dbReference>
<sequence length="614" mass="71295">MAMDMADKKTVIKNMTDIISHRGPDDVGYYISNDIVFGFRRLSIIDLKTGGQPIYNEDKTLVLVFNGEIYNHESIRNELVDLNHIFKSNTDSEVIIHAFEEWGEFCLERFRGMFAFSIWNTNDNSLFIARDFFGIKPLYYYLSSDKNIVYASEIKSILLYPNFLKEFNEKALDNYLSFQYAPGNETFFKNVYSLDAGSFIFFKNNEIRIKKYFNPCFKPKNTLNLNDAAKKTRDAIDDSVKFHSVSDVEVGCFLSGGIDSSLLASYFPGHKSFTVGFGETGHYSEIFKAKKISEKIGIENFSKIISEDEYWDNIERVQYFMDQPLADPSCVALYFVCKLASEHVKVVMSGEGADELFAGYPVYNRPRVFKLYQKIFPQNIRTFLANLVRKLPIRFKGCGFILRGENIIEDSFIGNASIFSGEEKNRILNDDYHQNATNPSCFVQKFYEKVENLDSITKMQYLDINLWLVGDILLKADRMSMANSLELRVPYLDRKVFEIASEIPSKLKTNRKNTKCVLRASAADKIPDFTVKEKKLGFPIPIRIWLRKKKYYERVKSAFESDISAKFFNVKNICDILLEHYDGKCDNSRKIWVVYIFIVWYNIYFDKDNINFKI</sequence>
<evidence type="ECO:0000256" key="3">
    <source>
        <dbReference type="ARBA" id="ARBA00012737"/>
    </source>
</evidence>
<dbReference type="GO" id="GO:0005524">
    <property type="term" value="F:ATP binding"/>
    <property type="evidence" value="ECO:0007669"/>
    <property type="project" value="UniProtKB-KW"/>
</dbReference>
<keyword evidence="4 9" id="KW-0547">Nucleotide-binding</keyword>
<gene>
    <name evidence="12" type="ORF">CfP315_0589</name>
</gene>
<protein>
    <recommendedName>
        <fullName evidence="3">asparagine synthase (glutamine-hydrolyzing)</fullName>
        <ecNumber evidence="3">6.3.5.4</ecNumber>
    </recommendedName>
</protein>
<comment type="pathway">
    <text evidence="1">Amino-acid biosynthesis; L-asparagine biosynthesis; L-asparagine from L-aspartate (L-Gln route): step 1/1.</text>
</comment>
<feature type="site" description="Important for beta-aspartyl-AMP intermediate formation" evidence="10">
    <location>
        <position position="351"/>
    </location>
</feature>
<dbReference type="AlphaFoldDB" id="A0AA48I4M2"/>
<keyword evidence="6" id="KW-0061">Asparagine biosynthesis</keyword>
<dbReference type="InterPro" id="IPR051786">
    <property type="entry name" value="ASN_synthetase/amidase"/>
</dbReference>
<evidence type="ECO:0000256" key="10">
    <source>
        <dbReference type="PIRSR" id="PIRSR001589-3"/>
    </source>
</evidence>
<dbReference type="GO" id="GO:0005829">
    <property type="term" value="C:cytosol"/>
    <property type="evidence" value="ECO:0007669"/>
    <property type="project" value="TreeGrafter"/>
</dbReference>
<dbReference type="CDD" id="cd01991">
    <property type="entry name" value="Asn_synthase_B_C"/>
    <property type="match status" value="1"/>
</dbReference>
<feature type="binding site" evidence="9">
    <location>
        <begin position="349"/>
        <end position="350"/>
    </location>
    <ligand>
        <name>ATP</name>
        <dbReference type="ChEBI" id="CHEBI:30616"/>
    </ligand>
</feature>
<comment type="catalytic activity">
    <reaction evidence="8">
        <text>L-aspartate + L-glutamine + ATP + H2O = L-asparagine + L-glutamate + AMP + diphosphate + H(+)</text>
        <dbReference type="Rhea" id="RHEA:12228"/>
        <dbReference type="ChEBI" id="CHEBI:15377"/>
        <dbReference type="ChEBI" id="CHEBI:15378"/>
        <dbReference type="ChEBI" id="CHEBI:29985"/>
        <dbReference type="ChEBI" id="CHEBI:29991"/>
        <dbReference type="ChEBI" id="CHEBI:30616"/>
        <dbReference type="ChEBI" id="CHEBI:33019"/>
        <dbReference type="ChEBI" id="CHEBI:58048"/>
        <dbReference type="ChEBI" id="CHEBI:58359"/>
        <dbReference type="ChEBI" id="CHEBI:456215"/>
        <dbReference type="EC" id="6.3.5.4"/>
    </reaction>
</comment>
<keyword evidence="5 9" id="KW-0067">ATP-binding</keyword>
<comment type="similarity">
    <text evidence="2">Belongs to the asparagine synthetase family.</text>
</comment>
<dbReference type="PROSITE" id="PS51278">
    <property type="entry name" value="GATASE_TYPE_2"/>
    <property type="match status" value="1"/>
</dbReference>